<dbReference type="FunFam" id="2.40.10.10:FF:000002">
    <property type="entry name" value="Transmembrane protease serine"/>
    <property type="match status" value="1"/>
</dbReference>
<comment type="similarity">
    <text evidence="6">Belongs to the peptidase S1 family. CLIP subfamily.</text>
</comment>
<dbReference type="GO" id="GO:0006508">
    <property type="term" value="P:proteolysis"/>
    <property type="evidence" value="ECO:0007669"/>
    <property type="project" value="UniProtKB-KW"/>
</dbReference>
<keyword evidence="9" id="KW-1185">Reference proteome</keyword>
<sequence>MTPLIDHKTCDTMYHLNSNVDNNTVIIQDDKICSGYRNGLKDACQGDSGGPLVCKVQGVWYQVGIVSWGEDCAARNRPGVYTLVTAYQDWISKYLQVSFNNVPDIPPPTLNCGGDFINPDDNGDGGSVYQSHLHWAILVIAALLLSLL</sequence>
<dbReference type="Gene3D" id="2.40.10.10">
    <property type="entry name" value="Trypsin-like serine proteases"/>
    <property type="match status" value="1"/>
</dbReference>
<evidence type="ECO:0000256" key="4">
    <source>
        <dbReference type="ARBA" id="ARBA00023157"/>
    </source>
</evidence>
<evidence type="ECO:0000256" key="6">
    <source>
        <dbReference type="ARBA" id="ARBA00024195"/>
    </source>
</evidence>
<dbReference type="PANTHER" id="PTHR24253:SF159">
    <property type="entry name" value="SERINE PROTEASE 42"/>
    <property type="match status" value="1"/>
</dbReference>
<dbReference type="EMBL" id="DYDO01000008">
    <property type="protein sequence ID" value="DBA18965.1"/>
    <property type="molecule type" value="Genomic_DNA"/>
</dbReference>
<name>A0AAV3A201_PYXAD</name>
<dbReference type="Pfam" id="PF00089">
    <property type="entry name" value="Trypsin"/>
    <property type="match status" value="1"/>
</dbReference>
<dbReference type="PANTHER" id="PTHR24253">
    <property type="entry name" value="TRANSMEMBRANE PROTEASE SERINE"/>
    <property type="match status" value="1"/>
</dbReference>
<evidence type="ECO:0000256" key="2">
    <source>
        <dbReference type="ARBA" id="ARBA00022729"/>
    </source>
</evidence>
<dbReference type="InterPro" id="IPR009003">
    <property type="entry name" value="Peptidase_S1_PA"/>
</dbReference>
<reference evidence="8" key="1">
    <citation type="thesis" date="2020" institute="ProQuest LLC" country="789 East Eisenhower Parkway, Ann Arbor, MI, USA">
        <title>Comparative Genomics and Chromosome Evolution.</title>
        <authorList>
            <person name="Mudd A.B."/>
        </authorList>
    </citation>
    <scope>NUCLEOTIDE SEQUENCE</scope>
    <source>
        <strain evidence="8">1538</strain>
        <tissue evidence="8">Blood</tissue>
    </source>
</reference>
<dbReference type="AlphaFoldDB" id="A0AAV3A201"/>
<evidence type="ECO:0000313" key="8">
    <source>
        <dbReference type="EMBL" id="DBA18965.1"/>
    </source>
</evidence>
<dbReference type="InterPro" id="IPR001254">
    <property type="entry name" value="Trypsin_dom"/>
</dbReference>
<evidence type="ECO:0000259" key="7">
    <source>
        <dbReference type="PROSITE" id="PS50240"/>
    </source>
</evidence>
<dbReference type="Proteomes" id="UP001181693">
    <property type="component" value="Unassembled WGS sequence"/>
</dbReference>
<evidence type="ECO:0000256" key="3">
    <source>
        <dbReference type="ARBA" id="ARBA00022801"/>
    </source>
</evidence>
<gene>
    <name evidence="8" type="ORF">GDO54_014855</name>
</gene>
<evidence type="ECO:0000256" key="1">
    <source>
        <dbReference type="ARBA" id="ARBA00022670"/>
    </source>
</evidence>
<feature type="domain" description="Peptidase S1" evidence="7">
    <location>
        <begin position="1"/>
        <end position="96"/>
    </location>
</feature>
<organism evidence="8 9">
    <name type="scientific">Pyxicephalus adspersus</name>
    <name type="common">African bullfrog</name>
    <dbReference type="NCBI Taxonomy" id="30357"/>
    <lineage>
        <taxon>Eukaryota</taxon>
        <taxon>Metazoa</taxon>
        <taxon>Chordata</taxon>
        <taxon>Craniata</taxon>
        <taxon>Vertebrata</taxon>
        <taxon>Euteleostomi</taxon>
        <taxon>Amphibia</taxon>
        <taxon>Batrachia</taxon>
        <taxon>Anura</taxon>
        <taxon>Neobatrachia</taxon>
        <taxon>Ranoidea</taxon>
        <taxon>Pyxicephalidae</taxon>
        <taxon>Pyxicephalinae</taxon>
        <taxon>Pyxicephalus</taxon>
    </lineage>
</organism>
<keyword evidence="1" id="KW-0645">Protease</keyword>
<proteinExistence type="inferred from homology"/>
<dbReference type="PROSITE" id="PS00135">
    <property type="entry name" value="TRYPSIN_SER"/>
    <property type="match status" value="1"/>
</dbReference>
<keyword evidence="3" id="KW-0378">Hydrolase</keyword>
<dbReference type="InterPro" id="IPR033116">
    <property type="entry name" value="TRYPSIN_SER"/>
</dbReference>
<dbReference type="SUPFAM" id="SSF50494">
    <property type="entry name" value="Trypsin-like serine proteases"/>
    <property type="match status" value="1"/>
</dbReference>
<dbReference type="PROSITE" id="PS50240">
    <property type="entry name" value="TRYPSIN_DOM"/>
    <property type="match status" value="1"/>
</dbReference>
<dbReference type="InterPro" id="IPR043504">
    <property type="entry name" value="Peptidase_S1_PA_chymotrypsin"/>
</dbReference>
<keyword evidence="5" id="KW-0325">Glycoprotein</keyword>
<keyword evidence="2" id="KW-0732">Signal</keyword>
<dbReference type="CDD" id="cd00190">
    <property type="entry name" value="Tryp_SPc"/>
    <property type="match status" value="1"/>
</dbReference>
<comment type="caution">
    <text evidence="8">The sequence shown here is derived from an EMBL/GenBank/DDBJ whole genome shotgun (WGS) entry which is preliminary data.</text>
</comment>
<accession>A0AAV3A201</accession>
<evidence type="ECO:0000313" key="9">
    <source>
        <dbReference type="Proteomes" id="UP001181693"/>
    </source>
</evidence>
<protein>
    <recommendedName>
        <fullName evidence="7">Peptidase S1 domain-containing protein</fullName>
    </recommendedName>
</protein>
<dbReference type="GO" id="GO:0004252">
    <property type="term" value="F:serine-type endopeptidase activity"/>
    <property type="evidence" value="ECO:0007669"/>
    <property type="project" value="InterPro"/>
</dbReference>
<keyword evidence="4" id="KW-1015">Disulfide bond</keyword>
<evidence type="ECO:0000256" key="5">
    <source>
        <dbReference type="ARBA" id="ARBA00023180"/>
    </source>
</evidence>